<evidence type="ECO:0000313" key="3">
    <source>
        <dbReference type="Proteomes" id="UP000262802"/>
    </source>
</evidence>
<keyword evidence="3" id="KW-1185">Reference proteome</keyword>
<accession>A0A3B7QXD5</accession>
<gene>
    <name evidence="2" type="ORF">D3Y59_03470</name>
</gene>
<evidence type="ECO:0000313" key="2">
    <source>
        <dbReference type="EMBL" id="AYA36205.1"/>
    </source>
</evidence>
<dbReference type="Pfam" id="PF13302">
    <property type="entry name" value="Acetyltransf_3"/>
    <property type="match status" value="1"/>
</dbReference>
<dbReference type="Proteomes" id="UP000262802">
    <property type="component" value="Chromosome"/>
</dbReference>
<dbReference type="KEGG" id="hyh:D3Y59_03470"/>
<organism evidence="2 3">
    <name type="scientific">Hymenobacter oligotrophus</name>
    <dbReference type="NCBI Taxonomy" id="2319843"/>
    <lineage>
        <taxon>Bacteria</taxon>
        <taxon>Pseudomonadati</taxon>
        <taxon>Bacteroidota</taxon>
        <taxon>Cytophagia</taxon>
        <taxon>Cytophagales</taxon>
        <taxon>Hymenobacteraceae</taxon>
        <taxon>Hymenobacter</taxon>
    </lineage>
</organism>
<dbReference type="SUPFAM" id="SSF55729">
    <property type="entry name" value="Acyl-CoA N-acyltransferases (Nat)"/>
    <property type="match status" value="1"/>
</dbReference>
<feature type="domain" description="N-acetyltransferase" evidence="1">
    <location>
        <begin position="12"/>
        <end position="171"/>
    </location>
</feature>
<sequence length="180" mass="20468">MPPIALPETERLALRQLTLADLDTLYRLDSDPEVMRYIIPPRTYEGTREYLEELIANYEKFPGLGRWAVIEKSTGAFVGVHVLKHLEASGYIEIGYRFFPEFWGRGYATEMTRALLRYGFQDLGLQQIVGVTHPENLASQHVLEKCGLRYQHMAEFYGGPVRFYTLEQPAPAPQSAIGAS</sequence>
<name>A0A3B7QXD5_9BACT</name>
<dbReference type="InterPro" id="IPR051531">
    <property type="entry name" value="N-acetyltransferase"/>
</dbReference>
<evidence type="ECO:0000259" key="1">
    <source>
        <dbReference type="PROSITE" id="PS51186"/>
    </source>
</evidence>
<dbReference type="InterPro" id="IPR016181">
    <property type="entry name" value="Acyl_CoA_acyltransferase"/>
</dbReference>
<dbReference type="GO" id="GO:0016747">
    <property type="term" value="F:acyltransferase activity, transferring groups other than amino-acyl groups"/>
    <property type="evidence" value="ECO:0007669"/>
    <property type="project" value="InterPro"/>
</dbReference>
<dbReference type="AlphaFoldDB" id="A0A3B7QXD5"/>
<dbReference type="PANTHER" id="PTHR43792:SF1">
    <property type="entry name" value="N-ACETYLTRANSFERASE DOMAIN-CONTAINING PROTEIN"/>
    <property type="match status" value="1"/>
</dbReference>
<dbReference type="EMBL" id="CP032317">
    <property type="protein sequence ID" value="AYA36205.1"/>
    <property type="molecule type" value="Genomic_DNA"/>
</dbReference>
<dbReference type="Gene3D" id="3.40.630.30">
    <property type="match status" value="1"/>
</dbReference>
<dbReference type="PROSITE" id="PS51186">
    <property type="entry name" value="GNAT"/>
    <property type="match status" value="1"/>
</dbReference>
<dbReference type="InterPro" id="IPR000182">
    <property type="entry name" value="GNAT_dom"/>
</dbReference>
<dbReference type="PANTHER" id="PTHR43792">
    <property type="entry name" value="GNAT FAMILY, PUTATIVE (AFU_ORTHOLOGUE AFUA_3G00765)-RELATED-RELATED"/>
    <property type="match status" value="1"/>
</dbReference>
<keyword evidence="2" id="KW-0808">Transferase</keyword>
<protein>
    <submittedName>
        <fullName evidence="2">N-acetyltransferase</fullName>
    </submittedName>
</protein>
<reference evidence="2 3" key="1">
    <citation type="submission" date="2018-09" db="EMBL/GenBank/DDBJ databases">
        <title>Hymenobacter medium sp. nov., isolated from R2A medium.</title>
        <authorList>
            <person name="Yingchao G."/>
        </authorList>
    </citation>
    <scope>NUCLEOTIDE SEQUENCE [LARGE SCALE GENOMIC DNA]</scope>
    <source>
        <strain evidence="3">sh-6</strain>
    </source>
</reference>
<dbReference type="OrthoDB" id="9788916at2"/>
<proteinExistence type="predicted"/>